<feature type="region of interest" description="Disordered" evidence="8">
    <location>
        <begin position="1"/>
        <end position="47"/>
    </location>
</feature>
<proteinExistence type="inferred from homology"/>
<keyword evidence="4 7" id="KW-0472">Membrane</keyword>
<dbReference type="HAMAP" id="MF_02065">
    <property type="entry name" value="MltG"/>
    <property type="match status" value="1"/>
</dbReference>
<dbReference type="Proteomes" id="UP001410795">
    <property type="component" value="Unassembled WGS sequence"/>
</dbReference>
<feature type="transmembrane region" description="Helical" evidence="7">
    <location>
        <begin position="96"/>
        <end position="117"/>
    </location>
</feature>
<keyword evidence="2 7" id="KW-0812">Transmembrane</keyword>
<name>A0ABP7B228_9MICO</name>
<evidence type="ECO:0000256" key="5">
    <source>
        <dbReference type="ARBA" id="ARBA00023239"/>
    </source>
</evidence>
<evidence type="ECO:0000256" key="6">
    <source>
        <dbReference type="ARBA" id="ARBA00023316"/>
    </source>
</evidence>
<feature type="compositionally biased region" description="Low complexity" evidence="8">
    <location>
        <begin position="55"/>
        <end position="65"/>
    </location>
</feature>
<dbReference type="InterPro" id="IPR003770">
    <property type="entry name" value="MLTG-like"/>
</dbReference>
<keyword evidence="1 7" id="KW-1003">Cell membrane</keyword>
<evidence type="ECO:0000256" key="3">
    <source>
        <dbReference type="ARBA" id="ARBA00022989"/>
    </source>
</evidence>
<dbReference type="CDD" id="cd08010">
    <property type="entry name" value="MltG_like"/>
    <property type="match status" value="1"/>
</dbReference>
<keyword evidence="6 7" id="KW-0961">Cell wall biogenesis/degradation</keyword>
<dbReference type="Gene3D" id="3.30.160.60">
    <property type="entry name" value="Classic Zinc Finger"/>
    <property type="match status" value="1"/>
</dbReference>
<accession>A0ABP7B228</accession>
<evidence type="ECO:0000313" key="10">
    <source>
        <dbReference type="Proteomes" id="UP001410795"/>
    </source>
</evidence>
<feature type="site" description="Important for catalytic activity" evidence="7">
    <location>
        <position position="318"/>
    </location>
</feature>
<feature type="compositionally biased region" description="Basic and acidic residues" evidence="8">
    <location>
        <begin position="16"/>
        <end position="25"/>
    </location>
</feature>
<evidence type="ECO:0000313" key="9">
    <source>
        <dbReference type="EMBL" id="GAA3645392.1"/>
    </source>
</evidence>
<dbReference type="EMBL" id="BAAAYV010000002">
    <property type="protein sequence ID" value="GAA3645392.1"/>
    <property type="molecule type" value="Genomic_DNA"/>
</dbReference>
<dbReference type="Gene3D" id="3.30.1490.480">
    <property type="entry name" value="Endolytic murein transglycosylase"/>
    <property type="match status" value="1"/>
</dbReference>
<evidence type="ECO:0000256" key="2">
    <source>
        <dbReference type="ARBA" id="ARBA00022692"/>
    </source>
</evidence>
<sequence length="448" mass="47510">MTDPSSDETAPLTRRQAREAAHATDRPTLPGEAVRGVVAREGADAPAPATLAETAARTTPATEPAQGQPTGAGLEDLFVPENVVEPKPRRRGRGCLVVLVILLAIVGGIAIGGVWVANTYGDRISAFFGWDGPSDYEAGEATGEAVITIAEGDGGEAISQTLYDAGVTLKPDSFYDHLIDSGAVPTFYPGVYQLQQKMTSEAALAALEDPESKLENTVLITEGSFAEDALENIASVTEVPLEDLQAEAADYTKYGVPAEAPSIEGFLFPATYTFPPEATAEDVIRTLVDEMNERLDALGVAEADRFETLTMAALVQRESGGDDDMAKIARVFYNRIDQGMLLQSDATVAYGAGSTHTVWTTDEQRADASNPYNTYVHEGLPAGPIGLPGESAIRAAADPADGDWLYFVPVNLATGETVFSSTLAEHEAAVARLQAWCQESEENAAYCE</sequence>
<gene>
    <name evidence="7" type="primary">mltG</name>
    <name evidence="9" type="ORF">GCM10022202_00760</name>
</gene>
<keyword evidence="3 7" id="KW-1133">Transmembrane helix</keyword>
<organism evidence="9 10">
    <name type="scientific">Microbacterium marinilacus</name>
    <dbReference type="NCBI Taxonomy" id="415209"/>
    <lineage>
        <taxon>Bacteria</taxon>
        <taxon>Bacillati</taxon>
        <taxon>Actinomycetota</taxon>
        <taxon>Actinomycetes</taxon>
        <taxon>Micrococcales</taxon>
        <taxon>Microbacteriaceae</taxon>
        <taxon>Microbacterium</taxon>
    </lineage>
</organism>
<reference evidence="10" key="1">
    <citation type="journal article" date="2019" name="Int. J. Syst. Evol. Microbiol.">
        <title>The Global Catalogue of Microorganisms (GCM) 10K type strain sequencing project: providing services to taxonomists for standard genome sequencing and annotation.</title>
        <authorList>
            <consortium name="The Broad Institute Genomics Platform"/>
            <consortium name="The Broad Institute Genome Sequencing Center for Infectious Disease"/>
            <person name="Wu L."/>
            <person name="Ma J."/>
        </authorList>
    </citation>
    <scope>NUCLEOTIDE SEQUENCE [LARGE SCALE GENOMIC DNA]</scope>
    <source>
        <strain evidence="10">JCM 16546</strain>
    </source>
</reference>
<evidence type="ECO:0000256" key="7">
    <source>
        <dbReference type="HAMAP-Rule" id="MF_02065"/>
    </source>
</evidence>
<comment type="similarity">
    <text evidence="7">Belongs to the transglycosylase MltG family.</text>
</comment>
<comment type="subcellular location">
    <subcellularLocation>
        <location evidence="7">Cell membrane</location>
        <topology evidence="7">Single-pass membrane protein</topology>
    </subcellularLocation>
</comment>
<evidence type="ECO:0000256" key="4">
    <source>
        <dbReference type="ARBA" id="ARBA00023136"/>
    </source>
</evidence>
<comment type="catalytic activity">
    <reaction evidence="7">
        <text>a peptidoglycan chain = a peptidoglycan chain with N-acetyl-1,6-anhydromuramyl-[peptide] at the reducing end + a peptidoglycan chain with N-acetylglucosamine at the non-reducing end.</text>
        <dbReference type="EC" id="4.2.2.29"/>
    </reaction>
</comment>
<protein>
    <recommendedName>
        <fullName evidence="7">Endolytic murein transglycosylase</fullName>
        <ecNumber evidence="7">4.2.2.29</ecNumber>
    </recommendedName>
    <alternativeName>
        <fullName evidence="7">Peptidoglycan lytic transglycosylase</fullName>
    </alternativeName>
    <alternativeName>
        <fullName evidence="7">Peptidoglycan polymerization terminase</fullName>
    </alternativeName>
</protein>
<feature type="region of interest" description="Disordered" evidence="8">
    <location>
        <begin position="55"/>
        <end position="74"/>
    </location>
</feature>
<evidence type="ECO:0000256" key="8">
    <source>
        <dbReference type="SAM" id="MobiDB-lite"/>
    </source>
</evidence>
<dbReference type="NCBIfam" id="TIGR00247">
    <property type="entry name" value="endolytic transglycosylase MltG"/>
    <property type="match status" value="1"/>
</dbReference>
<dbReference type="Pfam" id="PF02618">
    <property type="entry name" value="YceG"/>
    <property type="match status" value="1"/>
</dbReference>
<evidence type="ECO:0000256" key="1">
    <source>
        <dbReference type="ARBA" id="ARBA00022475"/>
    </source>
</evidence>
<keyword evidence="5 7" id="KW-0456">Lyase</keyword>
<comment type="function">
    <text evidence="7">Functions as a peptidoglycan terminase that cleaves nascent peptidoglycan strands endolytically to terminate their elongation.</text>
</comment>
<keyword evidence="10" id="KW-1185">Reference proteome</keyword>
<dbReference type="PANTHER" id="PTHR30518">
    <property type="entry name" value="ENDOLYTIC MUREIN TRANSGLYCOSYLASE"/>
    <property type="match status" value="1"/>
</dbReference>
<dbReference type="EC" id="4.2.2.29" evidence="7"/>
<dbReference type="PANTHER" id="PTHR30518:SF2">
    <property type="entry name" value="ENDOLYTIC MUREIN TRANSGLYCOSYLASE"/>
    <property type="match status" value="1"/>
</dbReference>
<comment type="caution">
    <text evidence="9">The sequence shown here is derived from an EMBL/GenBank/DDBJ whole genome shotgun (WGS) entry which is preliminary data.</text>
</comment>
<dbReference type="RefSeq" id="WP_221857703.1">
    <property type="nucleotide sequence ID" value="NZ_BAAAYV010000002.1"/>
</dbReference>